<evidence type="ECO:0000313" key="3">
    <source>
        <dbReference type="Proteomes" id="UP000660339"/>
    </source>
</evidence>
<name>A0A8J3KZI0_9ACTN</name>
<dbReference type="EMBL" id="BONJ01000001">
    <property type="protein sequence ID" value="GIG11817.1"/>
    <property type="molecule type" value="Genomic_DNA"/>
</dbReference>
<gene>
    <name evidence="2" type="ORF">Cme02nite_01490</name>
</gene>
<feature type="chain" id="PRO_5038394742" description="DUF4352 domain-containing protein" evidence="1">
    <location>
        <begin position="37"/>
        <end position="204"/>
    </location>
</feature>
<organism evidence="2 3">
    <name type="scientific">Catellatospora methionotrophica</name>
    <dbReference type="NCBI Taxonomy" id="121620"/>
    <lineage>
        <taxon>Bacteria</taxon>
        <taxon>Bacillati</taxon>
        <taxon>Actinomycetota</taxon>
        <taxon>Actinomycetes</taxon>
        <taxon>Micromonosporales</taxon>
        <taxon>Micromonosporaceae</taxon>
        <taxon>Catellatospora</taxon>
    </lineage>
</organism>
<keyword evidence="1" id="KW-0732">Signal</keyword>
<accession>A0A8J3KZI0</accession>
<protein>
    <recommendedName>
        <fullName evidence="4">DUF4352 domain-containing protein</fullName>
    </recommendedName>
</protein>
<evidence type="ECO:0000256" key="1">
    <source>
        <dbReference type="SAM" id="SignalP"/>
    </source>
</evidence>
<dbReference type="Proteomes" id="UP000660339">
    <property type="component" value="Unassembled WGS sequence"/>
</dbReference>
<comment type="caution">
    <text evidence="2">The sequence shown here is derived from an EMBL/GenBank/DDBJ whole genome shotgun (WGS) entry which is preliminary data.</text>
</comment>
<dbReference type="AlphaFoldDB" id="A0A8J3KZI0"/>
<feature type="signal peptide" evidence="1">
    <location>
        <begin position="1"/>
        <end position="36"/>
    </location>
</feature>
<evidence type="ECO:0008006" key="4">
    <source>
        <dbReference type="Google" id="ProtNLM"/>
    </source>
</evidence>
<evidence type="ECO:0000313" key="2">
    <source>
        <dbReference type="EMBL" id="GIG11817.1"/>
    </source>
</evidence>
<proteinExistence type="predicted"/>
<reference evidence="2" key="1">
    <citation type="submission" date="2021-01" db="EMBL/GenBank/DDBJ databases">
        <title>Whole genome shotgun sequence of Catellatospora methionotrophica NBRC 14553.</title>
        <authorList>
            <person name="Komaki H."/>
            <person name="Tamura T."/>
        </authorList>
    </citation>
    <scope>NUCLEOTIDE SEQUENCE</scope>
    <source>
        <strain evidence="2">NBRC 14553</strain>
    </source>
</reference>
<keyword evidence="3" id="KW-1185">Reference proteome</keyword>
<sequence length="204" mass="21609">MASHAGGEHPFAMTRIPLHRWISAALTMLLTPLVAAATCDGPIVAATINYEQLGACNGFKRPDGATQAAKPGHAYVVFRISTVTNTSTGAADFSLDPVRLFVNSDPRAYGVGTYPLGWRRPRAVEPRVVRAGTVETFNGTVTMEVSEGGAGTDGAAAAQNVSYFLSHETPAGTQGVLMAKSNSAQTSWNYTNDCAKIEEFYPNP</sequence>